<evidence type="ECO:0000256" key="1">
    <source>
        <dbReference type="SAM" id="MobiDB-lite"/>
    </source>
</evidence>
<feature type="compositionally biased region" description="Basic residues" evidence="1">
    <location>
        <begin position="210"/>
        <end position="220"/>
    </location>
</feature>
<dbReference type="EMBL" id="JACFXV010000043">
    <property type="protein sequence ID" value="MBA5776631.1"/>
    <property type="molecule type" value="Genomic_DNA"/>
</dbReference>
<comment type="caution">
    <text evidence="2">The sequence shown here is derived from an EMBL/GenBank/DDBJ whole genome shotgun (WGS) entry which is preliminary data.</text>
</comment>
<reference evidence="2 3" key="1">
    <citation type="submission" date="2020-07" db="EMBL/GenBank/DDBJ databases">
        <title>Stappia sp., F7233, whole genome shotgun sequencing project.</title>
        <authorList>
            <person name="Jiang S."/>
            <person name="Liu Z.W."/>
            <person name="Du Z.J."/>
        </authorList>
    </citation>
    <scope>NUCLEOTIDE SEQUENCE [LARGE SCALE GENOMIC DNA]</scope>
    <source>
        <strain evidence="2 3">F7233</strain>
    </source>
</reference>
<dbReference type="AlphaFoldDB" id="A0A839AB44"/>
<name>A0A839AB44_9HYPH</name>
<dbReference type="Proteomes" id="UP000541109">
    <property type="component" value="Unassembled WGS sequence"/>
</dbReference>
<gene>
    <name evidence="2" type="ORF">H2509_05770</name>
</gene>
<feature type="compositionally biased region" description="Basic and acidic residues" evidence="1">
    <location>
        <begin position="191"/>
        <end position="207"/>
    </location>
</feature>
<feature type="region of interest" description="Disordered" evidence="1">
    <location>
        <begin position="1"/>
        <end position="33"/>
    </location>
</feature>
<dbReference type="InterPro" id="IPR021735">
    <property type="entry name" value="DUF3306"/>
</dbReference>
<sequence length="220" mass="23818">MGEEEGFLKRWSRLKQEAQTEPEAPTAEEETQDELDVIVEEAEDIEAANRAAAEAVDLEGLSYDSDFSVFLKKGVPAALKNAALRKLWASNPVLANVDGLNDYDEDFRLGNQLGREFRSAWEAGRGYARKFEEMRKKAAEASGTEPVAGAAPTDAPSQPADETRPSGPDAEPDADDGADSHAAAPGPAAADDPKAFPDEPREDEKPNKVSLRRRMTFGEG</sequence>
<proteinExistence type="predicted"/>
<evidence type="ECO:0000313" key="2">
    <source>
        <dbReference type="EMBL" id="MBA5776631.1"/>
    </source>
</evidence>
<feature type="compositionally biased region" description="Low complexity" evidence="1">
    <location>
        <begin position="180"/>
        <end position="190"/>
    </location>
</feature>
<feature type="region of interest" description="Disordered" evidence="1">
    <location>
        <begin position="134"/>
        <end position="220"/>
    </location>
</feature>
<evidence type="ECO:0000313" key="3">
    <source>
        <dbReference type="Proteomes" id="UP000541109"/>
    </source>
</evidence>
<dbReference type="RefSeq" id="WP_182163198.1">
    <property type="nucleotide sequence ID" value="NZ_JACFXV010000043.1"/>
</dbReference>
<accession>A0A839AB44</accession>
<organism evidence="2 3">
    <name type="scientific">Stappia albiluteola</name>
    <dbReference type="NCBI Taxonomy" id="2758565"/>
    <lineage>
        <taxon>Bacteria</taxon>
        <taxon>Pseudomonadati</taxon>
        <taxon>Pseudomonadota</taxon>
        <taxon>Alphaproteobacteria</taxon>
        <taxon>Hyphomicrobiales</taxon>
        <taxon>Stappiaceae</taxon>
        <taxon>Stappia</taxon>
    </lineage>
</organism>
<protein>
    <submittedName>
        <fullName evidence="2">DUF3306 domain-containing protein</fullName>
    </submittedName>
</protein>
<dbReference type="Pfam" id="PF11748">
    <property type="entry name" value="DUF3306"/>
    <property type="match status" value="1"/>
</dbReference>
<keyword evidence="3" id="KW-1185">Reference proteome</keyword>